<dbReference type="SUPFAM" id="SSF52949">
    <property type="entry name" value="Macro domain-like"/>
    <property type="match status" value="1"/>
</dbReference>
<dbReference type="InterPro" id="IPR043472">
    <property type="entry name" value="Macro_dom-like"/>
</dbReference>
<sequence length="360" mass="40154">MIERTRGDILEADAEALVNTVNCVGVMGRGVALQFRKAFPENYAAYKAVCERKELRPGRMFVFEAGQLTNPRYIINFPTKDHWKGKSRLTDIDAGLVALVDEVRRLGIRSIAIPPLGCGLGGLEWSDVRPRIERAFGELPEVEVLLYEPAGAPMPAEMAKADVAPRMTVGRAALLGLMNRYLAALMDPFVSLLEIHKLMYFMQEEGEPLRLRFTKAVYGPYAENLRHVLSEIEGHFIQGYADAGDAPDKQIELVPEALTAAQTFLDSYPATAKRFDRVVDLVEGFETSFGMELLATVHWVATRERAATLDQTIAATHAWNRRKQMFTPAQIGIAWDVLKRKGWLSEGADTEGCDGRRRDG</sequence>
<gene>
    <name evidence="2" type="ORF">DF3PB_5410002</name>
</gene>
<organism evidence="2">
    <name type="scientific">metagenome</name>
    <dbReference type="NCBI Taxonomy" id="256318"/>
    <lineage>
        <taxon>unclassified sequences</taxon>
        <taxon>metagenomes</taxon>
    </lineage>
</organism>
<dbReference type="PANTHER" id="PTHR12521:SF0">
    <property type="entry name" value="ADP-RIBOSE GLYCOHYDROLASE OARD1"/>
    <property type="match status" value="1"/>
</dbReference>
<accession>A0A380TIF9</accession>
<name>A0A380TIF9_9ZZZZ</name>
<evidence type="ECO:0000259" key="1">
    <source>
        <dbReference type="PROSITE" id="PS51154"/>
    </source>
</evidence>
<reference evidence="2" key="1">
    <citation type="submission" date="2018-07" db="EMBL/GenBank/DDBJ databases">
        <authorList>
            <person name="Quirk P.G."/>
            <person name="Krulwich T.A."/>
        </authorList>
    </citation>
    <scope>NUCLEOTIDE SEQUENCE</scope>
</reference>
<dbReference type="PROSITE" id="PS51154">
    <property type="entry name" value="MACRO"/>
    <property type="match status" value="1"/>
</dbReference>
<dbReference type="InterPro" id="IPR050892">
    <property type="entry name" value="ADP-ribose_metab_enzymes"/>
</dbReference>
<dbReference type="GO" id="GO:0140291">
    <property type="term" value="P:peptidyl-glutamate ADP-deribosylation"/>
    <property type="evidence" value="ECO:0007669"/>
    <property type="project" value="TreeGrafter"/>
</dbReference>
<dbReference type="Gene3D" id="3.40.220.10">
    <property type="entry name" value="Leucine Aminopeptidase, subunit E, domain 1"/>
    <property type="match status" value="1"/>
</dbReference>
<dbReference type="CDD" id="cd02901">
    <property type="entry name" value="Macro_Poa1p-like"/>
    <property type="match status" value="1"/>
</dbReference>
<dbReference type="AlphaFoldDB" id="A0A380TIF9"/>
<dbReference type="EMBL" id="UIDG01000492">
    <property type="protein sequence ID" value="SUS07958.1"/>
    <property type="molecule type" value="Genomic_DNA"/>
</dbReference>
<protein>
    <submittedName>
        <fullName evidence="2">Appr-1-p processing protein</fullName>
    </submittedName>
</protein>
<dbReference type="SMART" id="SM00506">
    <property type="entry name" value="A1pp"/>
    <property type="match status" value="1"/>
</dbReference>
<proteinExistence type="predicted"/>
<dbReference type="Pfam" id="PF01661">
    <property type="entry name" value="Macro"/>
    <property type="match status" value="1"/>
</dbReference>
<evidence type="ECO:0000313" key="2">
    <source>
        <dbReference type="EMBL" id="SUS07958.1"/>
    </source>
</evidence>
<dbReference type="PANTHER" id="PTHR12521">
    <property type="entry name" value="PROTEIN C6ORF130"/>
    <property type="match status" value="1"/>
</dbReference>
<dbReference type="InterPro" id="IPR002589">
    <property type="entry name" value="Macro_dom"/>
</dbReference>
<feature type="domain" description="Macro" evidence="1">
    <location>
        <begin position="1"/>
        <end position="163"/>
    </location>
</feature>